<comment type="caution">
    <text evidence="2">The sequence shown here is derived from an EMBL/GenBank/DDBJ whole genome shotgun (WGS) entry which is preliminary data.</text>
</comment>
<dbReference type="EMBL" id="JAODIM010000041">
    <property type="protein sequence ID" value="MCU5778423.1"/>
    <property type="molecule type" value="Genomic_DNA"/>
</dbReference>
<sequence length="346" mass="37705">MKPLQLRQQSQLEARLRQQIGSGYRFPYALDGARGWLQLTLSQAPAVPTQALQCELGTLHLADAEAVCSLFSTCPLLPQADITEQWYWPLFNQTLSEELRCLLGCVAVTDAVAEYGDNLWLTLNVVLGEQRASSQLKISLNTLSLLLNKTGWQPLIPQSADKLALTLPLTLGALSFSLQQLRTLQCNDVVLPTTTHFSPAGSGVLRFAHLSLQGELISEEGRSAHFYITDLETTDVNLTPDDYAMDGMPQPEEEWSSEPQNEASVFDPLPLALTLRCGNLKLTLGELNRLSAGSTVMVEHVQPGEAILCHGDFPLAKGELVDVEGRLGLQITHMLPGAVNPLGGGR</sequence>
<dbReference type="PANTHER" id="PTHR30034">
    <property type="entry name" value="FLAGELLAR MOTOR SWITCH PROTEIN FLIM"/>
    <property type="match status" value="1"/>
</dbReference>
<keyword evidence="2" id="KW-0969">Cilium</keyword>
<dbReference type="Pfam" id="PF01052">
    <property type="entry name" value="FliMN_C"/>
    <property type="match status" value="1"/>
</dbReference>
<accession>A0A9J6PWP0</accession>
<feature type="domain" description="Flagellar motor switch protein FliN-like C-terminal" evidence="1">
    <location>
        <begin position="269"/>
        <end position="335"/>
    </location>
</feature>
<dbReference type="GO" id="GO:0071978">
    <property type="term" value="P:bacterial-type flagellum-dependent swarming motility"/>
    <property type="evidence" value="ECO:0007669"/>
    <property type="project" value="TreeGrafter"/>
</dbReference>
<dbReference type="RefSeq" id="WP_267142993.1">
    <property type="nucleotide sequence ID" value="NZ_JAODIL010000074.1"/>
</dbReference>
<name>A0A9J6PWP0_9GAMM</name>
<keyword evidence="2" id="KW-0966">Cell projection</keyword>
<organism evidence="2 3">
    <name type="scientific">Winslowiella arboricola</name>
    <dbReference type="NCBI Taxonomy" id="2978220"/>
    <lineage>
        <taxon>Bacteria</taxon>
        <taxon>Pseudomonadati</taxon>
        <taxon>Pseudomonadota</taxon>
        <taxon>Gammaproteobacteria</taxon>
        <taxon>Enterobacterales</taxon>
        <taxon>Erwiniaceae</taxon>
        <taxon>Winslowiella</taxon>
    </lineage>
</organism>
<dbReference type="InterPro" id="IPR001543">
    <property type="entry name" value="FliN-like_C"/>
</dbReference>
<dbReference type="Proteomes" id="UP001064262">
    <property type="component" value="Unassembled WGS sequence"/>
</dbReference>
<keyword evidence="3" id="KW-1185">Reference proteome</keyword>
<dbReference type="SUPFAM" id="SSF101801">
    <property type="entry name" value="Surface presentation of antigens (SPOA)"/>
    <property type="match status" value="1"/>
</dbReference>
<dbReference type="AlphaFoldDB" id="A0A9J6PWP0"/>
<evidence type="ECO:0000259" key="1">
    <source>
        <dbReference type="Pfam" id="PF01052"/>
    </source>
</evidence>
<proteinExistence type="predicted"/>
<protein>
    <submittedName>
        <fullName evidence="2">FliM/FliN family flagellar motor switch protein</fullName>
    </submittedName>
</protein>
<dbReference type="GO" id="GO:0050918">
    <property type="term" value="P:positive chemotaxis"/>
    <property type="evidence" value="ECO:0007669"/>
    <property type="project" value="TreeGrafter"/>
</dbReference>
<keyword evidence="2" id="KW-0282">Flagellum</keyword>
<dbReference type="PANTHER" id="PTHR30034:SF6">
    <property type="entry name" value="YOP PROTEINS TRANSLOCATION PROTEIN Q"/>
    <property type="match status" value="1"/>
</dbReference>
<dbReference type="Gene3D" id="2.30.330.10">
    <property type="entry name" value="SpoA-like"/>
    <property type="match status" value="1"/>
</dbReference>
<evidence type="ECO:0000313" key="2">
    <source>
        <dbReference type="EMBL" id="MCU5778423.1"/>
    </source>
</evidence>
<evidence type="ECO:0000313" key="3">
    <source>
        <dbReference type="Proteomes" id="UP001064262"/>
    </source>
</evidence>
<reference evidence="2" key="1">
    <citation type="submission" date="2022-09" db="EMBL/GenBank/DDBJ databases">
        <title>Winslowiella arboricola sp. nov., isolated from bleeding cankers on broadleaf hosts.</title>
        <authorList>
            <person name="Brady C."/>
            <person name="Kaur S."/>
            <person name="Crampton B."/>
            <person name="Maddock D."/>
            <person name="Arnold D."/>
            <person name="Denman S."/>
        </authorList>
    </citation>
    <scope>NUCLEOTIDE SEQUENCE</scope>
    <source>
        <strain evidence="2">BAC 15a-03b</strain>
    </source>
</reference>
<gene>
    <name evidence="2" type="ORF">N5923_13075</name>
</gene>
<dbReference type="InterPro" id="IPR036429">
    <property type="entry name" value="SpoA-like_sf"/>
</dbReference>